<dbReference type="OrthoDB" id="550011at2759"/>
<feature type="compositionally biased region" description="Low complexity" evidence="7">
    <location>
        <begin position="1180"/>
        <end position="1191"/>
    </location>
</feature>
<evidence type="ECO:0000256" key="6">
    <source>
        <dbReference type="PROSITE-ProRule" id="PRU10141"/>
    </source>
</evidence>
<gene>
    <name evidence="9" type="ORF">HYH02_013999</name>
</gene>
<feature type="compositionally biased region" description="Gly residues" evidence="7">
    <location>
        <begin position="1093"/>
        <end position="1105"/>
    </location>
</feature>
<dbReference type="InterPro" id="IPR008271">
    <property type="entry name" value="Ser/Thr_kinase_AS"/>
</dbReference>
<dbReference type="PANTHER" id="PTHR44329">
    <property type="entry name" value="SERINE/THREONINE-PROTEIN KINASE TNNI3K-RELATED"/>
    <property type="match status" value="1"/>
</dbReference>
<dbReference type="InterPro" id="IPR017441">
    <property type="entry name" value="Protein_kinase_ATP_BS"/>
</dbReference>
<dbReference type="InterPro" id="IPR001245">
    <property type="entry name" value="Ser-Thr/Tyr_kinase_cat_dom"/>
</dbReference>
<dbReference type="PROSITE" id="PS00107">
    <property type="entry name" value="PROTEIN_KINASE_ATP"/>
    <property type="match status" value="1"/>
</dbReference>
<evidence type="ECO:0000256" key="7">
    <source>
        <dbReference type="SAM" id="MobiDB-lite"/>
    </source>
</evidence>
<feature type="region of interest" description="Disordered" evidence="7">
    <location>
        <begin position="399"/>
        <end position="436"/>
    </location>
</feature>
<evidence type="ECO:0000256" key="2">
    <source>
        <dbReference type="ARBA" id="ARBA00022679"/>
    </source>
</evidence>
<evidence type="ECO:0000256" key="4">
    <source>
        <dbReference type="ARBA" id="ARBA00022777"/>
    </source>
</evidence>
<feature type="compositionally biased region" description="Low complexity" evidence="7">
    <location>
        <begin position="290"/>
        <end position="303"/>
    </location>
</feature>
<dbReference type="Pfam" id="PF07714">
    <property type="entry name" value="PK_Tyr_Ser-Thr"/>
    <property type="match status" value="1"/>
</dbReference>
<evidence type="ECO:0000313" key="10">
    <source>
        <dbReference type="Proteomes" id="UP000613740"/>
    </source>
</evidence>
<dbReference type="GO" id="GO:0005524">
    <property type="term" value="F:ATP binding"/>
    <property type="evidence" value="ECO:0007669"/>
    <property type="project" value="UniProtKB-UniRule"/>
</dbReference>
<evidence type="ECO:0000256" key="1">
    <source>
        <dbReference type="ARBA" id="ARBA00022527"/>
    </source>
</evidence>
<dbReference type="PROSITE" id="PS00108">
    <property type="entry name" value="PROTEIN_KINASE_ST"/>
    <property type="match status" value="1"/>
</dbReference>
<feature type="domain" description="Protein kinase" evidence="8">
    <location>
        <begin position="1454"/>
        <end position="1943"/>
    </location>
</feature>
<dbReference type="GO" id="GO:0004674">
    <property type="term" value="F:protein serine/threonine kinase activity"/>
    <property type="evidence" value="ECO:0007669"/>
    <property type="project" value="UniProtKB-KW"/>
</dbReference>
<dbReference type="Proteomes" id="UP000613740">
    <property type="component" value="Unassembled WGS sequence"/>
</dbReference>
<keyword evidence="4" id="KW-0418">Kinase</keyword>
<dbReference type="Pfam" id="PF00069">
    <property type="entry name" value="Pkinase"/>
    <property type="match status" value="1"/>
</dbReference>
<keyword evidence="3 6" id="KW-0547">Nucleotide-binding</keyword>
<keyword evidence="2" id="KW-0808">Transferase</keyword>
<dbReference type="EMBL" id="JAEHOD010000084">
    <property type="protein sequence ID" value="KAG2429661.1"/>
    <property type="molecule type" value="Genomic_DNA"/>
</dbReference>
<dbReference type="InterPro" id="IPR000719">
    <property type="entry name" value="Prot_kinase_dom"/>
</dbReference>
<sequence length="1966" mass="190259">MSASVDNAPRAGPPPSFFTSSYASLVQQAIHVQAVTTFAFPTGDAVPADAPLDCVADVLEHGCRAFAALPLLLAPDAAGVSGADAAADGADVSSVVTGGGGGGGTGLSGSFRLGPWRQPLGVLVLACGAPSPAGGASSPSVAFNLLRDVDALQQVAAAVTLTLSAAASTPGVGGGAGPGGIGGGGGGFLAWLSGCLRRLADASSLHALVWELGEALAAHVRQRFLLDHVSVTAALLPDSSTSIAAGAGGLGAGGGAGGSISRDANSVRAPRTAYLLTADAPPTPAPAAPGLPAAAPATATGLAAPPPPPPLHSGAFSHRSIGAHDLSGHGCAVALSALAQGSRGGGVPSAGAPRTTALLMNQQQQQQLQQQQQQQQQCQQNGQAVAAAAAATAQGVAARCDSPPRRAGGSASDKYAKGSASGPKSSGLPRALQAKVPQRSSSLLAFDQFTAQQQQQQQQQHRSSGLGLVTVAADAASAGGGGGGGAATTTTCTTGGAATFATTATTTAATTALTGFTTSGSTAVIGRSSSHGRPGTVRSLNVATGGGAGGIPVGTAGGVGGGATGGGGSGSAAAACCSPPQQQPHQQLQLQLQQHQVVQRQGSSRVIALSRPPTDGNFYPPPAAPSPVVCRAGSSALTCGGGGGGGGSAMRTYLADGLLLPPPSAMTSAVAPMLLPDSSVAAMSAPHPQLLPSLHAKPFDLSHTLFEAMLAPMASGAGGAAANGSTAAAGAGSGSACASTSASASALASPTASAAAAAAAASGGAVAAPGKVGAGAGVLLGAAVADCSKWMQGVDRPSRDLYMLISAAAAAAAAGSGCAAGSVSAGDGLVGIKSLALLGIAPGAADGAAGAAGAGTSGGGGGGGPVLGLYLAFGSQLPPRLLEAVQTSCASLVREALYDTLRRKLAPGGQLGEELATLRAGVPGDYGVCPVVTHTTLPAASLVTASGTVGAATTTTYSAACVTRPCSSACNAVDVSAAACVGGGASGGVPLPPMLSLHGAGAGGAGGAGGGGYGLSSGLTAEGLPRARLGRTTTNASSICPLDTLEAGGTSTSGYFAEVGDVMAAGVSSGAQPRTYHGLTSPATLENKRGRSGSVGGIHASGGAAGDTSADSQVVPVSAAAAAAAAASSGGGNPRASSGRVPMNTGGPYDLSPMTGDLGDSASGNAVMPPAALSPLCAQQLAPPPAAGGKPPRAKSGLHHPLNLFPTSPRKQPAAQPQPQLQAGQPQPQLQVQLSGQRSRARAVSLSPFPVNAAAAAATASSNANSSAANTPRAAGGGLARGFTSPLCMPLSPLAGSGRSSRPLSDDLGGMAAAVAAVGGGDGGWVNGSGCCASEMHAATAAGCEGAGVTTTTTETGAMTAVLSVHPTMPAQGSMASHMGLLVEALVSTLRDTASAAATATANANAAAAAMNAAGGGDGGAPDSGRGSGMAATANAANAAAAAAAAGNDDLEDLQLYDILGEGAGGVVLQGLLGANMVAVKLMEVPGADEEAAATTGGTSSLRKGPAATGGGGSGSGVEPEDAAAAAAAEEAAAEEEAAEAARRQQVAATRLAARRNMMRNAMELAVLQTVSHVNIVQCHAVYNNVRLARTPAYDGIPASCYLRRSFVGDPTKSPDGSGASPLCTAVVTELCDCGSLMDCLAARSFPRLLRPPAASAAAAALAGGGGGASEQLSLSGGAARQYDMHGVYLTLLEVALALRHMHSRRLVHRDVKPANVLLKSSPGDPRGWTCKLADFGFCLVLDQQAALDTMDELLGSAPAGAYASAPSVAAAAARRNNGYGGGGGDDKNSLLNTGEWMAAAGAGRQQAGSGGGGAPASSRSGMGAGGGGGGGGGAWFTVQDQACGTVTHMAPEAMRKSARIDSSADVFSFGVIMWEIMCGRGSRPYPKLHPDAIPKAVMSGMRPAFSEDVPAAYRRLAQQCWAADPSLRPRAGDLVVAIKTLLVQNAALRSQQQAQQQQQQQRQQG</sequence>
<dbReference type="Gene3D" id="1.10.510.10">
    <property type="entry name" value="Transferase(Phosphotransferase) domain 1"/>
    <property type="match status" value="2"/>
</dbReference>
<feature type="region of interest" description="Disordered" evidence="7">
    <location>
        <begin position="277"/>
        <end position="318"/>
    </location>
</feature>
<feature type="compositionally biased region" description="Low complexity" evidence="7">
    <location>
        <begin position="417"/>
        <end position="427"/>
    </location>
</feature>
<feature type="compositionally biased region" description="Low complexity" evidence="7">
    <location>
        <begin position="1212"/>
        <end position="1234"/>
    </location>
</feature>
<feature type="region of interest" description="Disordered" evidence="7">
    <location>
        <begin position="1180"/>
        <end position="1243"/>
    </location>
</feature>
<feature type="region of interest" description="Disordered" evidence="7">
    <location>
        <begin position="1491"/>
        <end position="1523"/>
    </location>
</feature>
<keyword evidence="5 6" id="KW-0067">ATP-binding</keyword>
<protein>
    <recommendedName>
        <fullName evidence="8">Protein kinase domain-containing protein</fullName>
    </recommendedName>
</protein>
<reference evidence="9" key="1">
    <citation type="journal article" date="2020" name="bioRxiv">
        <title>Comparative genomics of Chlamydomonas.</title>
        <authorList>
            <person name="Craig R.J."/>
            <person name="Hasan A.R."/>
            <person name="Ness R.W."/>
            <person name="Keightley P.D."/>
        </authorList>
    </citation>
    <scope>NUCLEOTIDE SEQUENCE</scope>
    <source>
        <strain evidence="9">CCAP 11/173</strain>
    </source>
</reference>
<dbReference type="SMART" id="SM00220">
    <property type="entry name" value="S_TKc"/>
    <property type="match status" value="1"/>
</dbReference>
<dbReference type="PANTHER" id="PTHR44329:SF214">
    <property type="entry name" value="PROTEIN KINASE DOMAIN-CONTAINING PROTEIN"/>
    <property type="match status" value="1"/>
</dbReference>
<evidence type="ECO:0000259" key="8">
    <source>
        <dbReference type="PROSITE" id="PS50011"/>
    </source>
</evidence>
<name>A0A835SPY1_9CHLO</name>
<comment type="caution">
    <text evidence="9">The sequence shown here is derived from an EMBL/GenBank/DDBJ whole genome shotgun (WGS) entry which is preliminary data.</text>
</comment>
<evidence type="ECO:0000256" key="5">
    <source>
        <dbReference type="ARBA" id="ARBA00022840"/>
    </source>
</evidence>
<feature type="region of interest" description="Disordered" evidence="7">
    <location>
        <begin position="1803"/>
        <end position="1827"/>
    </location>
</feature>
<dbReference type="PROSITE" id="PS50011">
    <property type="entry name" value="PROTEIN_KINASE_DOM"/>
    <property type="match status" value="1"/>
</dbReference>
<organism evidence="9 10">
    <name type="scientific">Chlamydomonas schloesseri</name>
    <dbReference type="NCBI Taxonomy" id="2026947"/>
    <lineage>
        <taxon>Eukaryota</taxon>
        <taxon>Viridiplantae</taxon>
        <taxon>Chlorophyta</taxon>
        <taxon>core chlorophytes</taxon>
        <taxon>Chlorophyceae</taxon>
        <taxon>CS clade</taxon>
        <taxon>Chlamydomonadales</taxon>
        <taxon>Chlamydomonadaceae</taxon>
        <taxon>Chlamydomonas</taxon>
    </lineage>
</organism>
<accession>A0A835SPY1</accession>
<proteinExistence type="predicted"/>
<keyword evidence="10" id="KW-1185">Reference proteome</keyword>
<feature type="region of interest" description="Disordered" evidence="7">
    <location>
        <begin position="1069"/>
        <end position="1110"/>
    </location>
</feature>
<evidence type="ECO:0000256" key="3">
    <source>
        <dbReference type="ARBA" id="ARBA00022741"/>
    </source>
</evidence>
<evidence type="ECO:0000313" key="9">
    <source>
        <dbReference type="EMBL" id="KAG2429661.1"/>
    </source>
</evidence>
<dbReference type="InterPro" id="IPR051681">
    <property type="entry name" value="Ser/Thr_Kinases-Pseudokinases"/>
</dbReference>
<dbReference type="InterPro" id="IPR011009">
    <property type="entry name" value="Kinase-like_dom_sf"/>
</dbReference>
<feature type="region of interest" description="Disordered" evidence="7">
    <location>
        <begin position="1126"/>
        <end position="1167"/>
    </location>
</feature>
<keyword evidence="1" id="KW-0723">Serine/threonine-protein kinase</keyword>
<dbReference type="SUPFAM" id="SSF56112">
    <property type="entry name" value="Protein kinase-like (PK-like)"/>
    <property type="match status" value="1"/>
</dbReference>
<feature type="binding site" evidence="6">
    <location>
        <position position="1481"/>
    </location>
    <ligand>
        <name>ATP</name>
        <dbReference type="ChEBI" id="CHEBI:30616"/>
    </ligand>
</feature>